<dbReference type="GO" id="GO:1990904">
    <property type="term" value="C:ribonucleoprotein complex"/>
    <property type="evidence" value="ECO:0007669"/>
    <property type="project" value="UniProtKB-UniRule"/>
</dbReference>
<dbReference type="InterPro" id="IPR014721">
    <property type="entry name" value="Ribsml_uS5_D2-typ_fold_subgr"/>
</dbReference>
<dbReference type="PROSITE" id="PS50881">
    <property type="entry name" value="S5_DSRBD"/>
    <property type="match status" value="1"/>
</dbReference>
<dbReference type="GO" id="GO:0005840">
    <property type="term" value="C:ribosome"/>
    <property type="evidence" value="ECO:0007669"/>
    <property type="project" value="UniProtKB-KW"/>
</dbReference>
<dbReference type="FunFam" id="3.30.230.10:FF:000002">
    <property type="entry name" value="30S ribosomal protein S5"/>
    <property type="match status" value="1"/>
</dbReference>
<dbReference type="SUPFAM" id="SSF54768">
    <property type="entry name" value="dsRNA-binding domain-like"/>
    <property type="match status" value="1"/>
</dbReference>
<dbReference type="GO" id="GO:0006412">
    <property type="term" value="P:translation"/>
    <property type="evidence" value="ECO:0007669"/>
    <property type="project" value="InterPro"/>
</dbReference>
<dbReference type="Proteomes" id="UP000034927">
    <property type="component" value="Unassembled WGS sequence"/>
</dbReference>
<dbReference type="InterPro" id="IPR000851">
    <property type="entry name" value="Ribosomal_uS5"/>
</dbReference>
<dbReference type="AlphaFoldDB" id="A0A0G0D8R5"/>
<evidence type="ECO:0000313" key="10">
    <source>
        <dbReference type="Proteomes" id="UP000034927"/>
    </source>
</evidence>
<dbReference type="Pfam" id="PF00333">
    <property type="entry name" value="Ribosomal_S5"/>
    <property type="match status" value="1"/>
</dbReference>
<keyword evidence="2 6" id="KW-0689">Ribosomal protein</keyword>
<dbReference type="GO" id="GO:0003723">
    <property type="term" value="F:RNA binding"/>
    <property type="evidence" value="ECO:0007669"/>
    <property type="project" value="InterPro"/>
</dbReference>
<comment type="caution">
    <text evidence="9">The sequence shown here is derived from an EMBL/GenBank/DDBJ whole genome shotgun (WGS) entry which is preliminary data.</text>
</comment>
<organism evidence="9 10">
    <name type="scientific">Candidatus Magasanikbacteria bacterium GW2011_GWC2_34_16</name>
    <dbReference type="NCBI Taxonomy" id="1619045"/>
    <lineage>
        <taxon>Bacteria</taxon>
        <taxon>Candidatus Magasanikiibacteriota</taxon>
    </lineage>
</organism>
<reference evidence="9 10" key="1">
    <citation type="journal article" date="2015" name="Nature">
        <title>rRNA introns, odd ribosomes, and small enigmatic genomes across a large radiation of phyla.</title>
        <authorList>
            <person name="Brown C.T."/>
            <person name="Hug L.A."/>
            <person name="Thomas B.C."/>
            <person name="Sharon I."/>
            <person name="Castelle C.J."/>
            <person name="Singh A."/>
            <person name="Wilkins M.J."/>
            <person name="Williams K.H."/>
            <person name="Banfield J.F."/>
        </authorList>
    </citation>
    <scope>NUCLEOTIDE SEQUENCE [LARGE SCALE GENOMIC DNA]</scope>
</reference>
<keyword evidence="3 6" id="KW-0687">Ribonucleoprotein</keyword>
<comment type="similarity">
    <text evidence="1 7">Belongs to the universal ribosomal protein uS5 family.</text>
</comment>
<evidence type="ECO:0000259" key="8">
    <source>
        <dbReference type="PROSITE" id="PS50881"/>
    </source>
</evidence>
<evidence type="ECO:0000256" key="2">
    <source>
        <dbReference type="ARBA" id="ARBA00022980"/>
    </source>
</evidence>
<sequence length="181" mass="19420">MNFKKGGRKPQEKPEFDSNILDLARVTRVTEGGKHLSFRACVILGDRRGRVGFGVDKGKDVQIGVDKATRQAKKHMITVPIVKETIPHAVFCKFKAAQVMIKPAPKGSGVIAGGPVRVILDLAGIPNASSKILGKTKNKITLVKATFAALEKLQTKAKPVAATKKIDVASDAKAVKETDIK</sequence>
<accession>A0A0G0D8R5</accession>
<dbReference type="EMBL" id="LBPO01000001">
    <property type="protein sequence ID" value="KKP59645.1"/>
    <property type="molecule type" value="Genomic_DNA"/>
</dbReference>
<dbReference type="PANTHER" id="PTHR48277">
    <property type="entry name" value="MITOCHONDRIAL RIBOSOMAL PROTEIN S5"/>
    <property type="match status" value="1"/>
</dbReference>
<gene>
    <name evidence="9" type="ORF">UR53_C0001G0145</name>
</gene>
<dbReference type="InterPro" id="IPR013810">
    <property type="entry name" value="Ribosomal_uS5_N"/>
</dbReference>
<feature type="domain" description="S5 DRBM" evidence="8">
    <location>
        <begin position="16"/>
        <end position="79"/>
    </location>
</feature>
<evidence type="ECO:0000313" key="9">
    <source>
        <dbReference type="EMBL" id="KKP59645.1"/>
    </source>
</evidence>
<evidence type="ECO:0000256" key="1">
    <source>
        <dbReference type="ARBA" id="ARBA00008945"/>
    </source>
</evidence>
<protein>
    <recommendedName>
        <fullName evidence="4">Small ribosomal subunit protein uS5</fullName>
    </recommendedName>
    <alternativeName>
        <fullName evidence="5">30S ribosomal protein S5</fullName>
    </alternativeName>
</protein>
<dbReference type="Pfam" id="PF03719">
    <property type="entry name" value="Ribosomal_S5_C"/>
    <property type="match status" value="1"/>
</dbReference>
<evidence type="ECO:0000256" key="5">
    <source>
        <dbReference type="ARBA" id="ARBA00035519"/>
    </source>
</evidence>
<dbReference type="InterPro" id="IPR020568">
    <property type="entry name" value="Ribosomal_Su5_D2-typ_SF"/>
</dbReference>
<evidence type="ECO:0000256" key="6">
    <source>
        <dbReference type="PROSITE-ProRule" id="PRU00268"/>
    </source>
</evidence>
<dbReference type="InterPro" id="IPR005324">
    <property type="entry name" value="Ribosomal_uS5_C"/>
</dbReference>
<evidence type="ECO:0000256" key="7">
    <source>
        <dbReference type="RuleBase" id="RU003823"/>
    </source>
</evidence>
<evidence type="ECO:0000256" key="4">
    <source>
        <dbReference type="ARBA" id="ARBA00035255"/>
    </source>
</evidence>
<proteinExistence type="inferred from homology"/>
<dbReference type="Gene3D" id="3.30.160.20">
    <property type="match status" value="1"/>
</dbReference>
<evidence type="ECO:0000256" key="3">
    <source>
        <dbReference type="ARBA" id="ARBA00023274"/>
    </source>
</evidence>
<dbReference type="SUPFAM" id="SSF54211">
    <property type="entry name" value="Ribosomal protein S5 domain 2-like"/>
    <property type="match status" value="1"/>
</dbReference>
<name>A0A0G0D8R5_9BACT</name>
<dbReference type="Gene3D" id="3.30.230.10">
    <property type="match status" value="1"/>
</dbReference>
<dbReference type="PANTHER" id="PTHR48277:SF1">
    <property type="entry name" value="MITOCHONDRIAL RIBOSOMAL PROTEIN S5"/>
    <property type="match status" value="1"/>
</dbReference>
<dbReference type="GO" id="GO:0003735">
    <property type="term" value="F:structural constituent of ribosome"/>
    <property type="evidence" value="ECO:0007669"/>
    <property type="project" value="UniProtKB-UniRule"/>
</dbReference>
<dbReference type="PATRIC" id="fig|1619045.3.peg.151"/>
<dbReference type="GO" id="GO:0005737">
    <property type="term" value="C:cytoplasm"/>
    <property type="evidence" value="ECO:0007669"/>
    <property type="project" value="UniProtKB-ARBA"/>
</dbReference>